<protein>
    <submittedName>
        <fullName evidence="2">Uncharacterized protein</fullName>
    </submittedName>
</protein>
<keyword evidence="3" id="KW-1185">Reference proteome</keyword>
<feature type="compositionally biased region" description="Basic residues" evidence="1">
    <location>
        <begin position="1"/>
        <end position="11"/>
    </location>
</feature>
<gene>
    <name evidence="2" type="ORF">R1flu_001984</name>
</gene>
<accession>A0ABD1Y4T6</accession>
<dbReference type="PANTHER" id="PTHR31161">
    <property type="entry name" value="PROTEIN GRAVITROPIC IN THE LIGHT 1"/>
    <property type="match status" value="1"/>
</dbReference>
<organism evidence="2 3">
    <name type="scientific">Riccia fluitans</name>
    <dbReference type="NCBI Taxonomy" id="41844"/>
    <lineage>
        <taxon>Eukaryota</taxon>
        <taxon>Viridiplantae</taxon>
        <taxon>Streptophyta</taxon>
        <taxon>Embryophyta</taxon>
        <taxon>Marchantiophyta</taxon>
        <taxon>Marchantiopsida</taxon>
        <taxon>Marchantiidae</taxon>
        <taxon>Marchantiales</taxon>
        <taxon>Ricciaceae</taxon>
        <taxon>Riccia</taxon>
    </lineage>
</organism>
<dbReference type="InterPro" id="IPR040225">
    <property type="entry name" value="GIL1-like"/>
</dbReference>
<proteinExistence type="predicted"/>
<reference evidence="2 3" key="1">
    <citation type="submission" date="2024-09" db="EMBL/GenBank/DDBJ databases">
        <title>Chromosome-scale assembly of Riccia fluitans.</title>
        <authorList>
            <person name="Paukszto L."/>
            <person name="Sawicki J."/>
            <person name="Karawczyk K."/>
            <person name="Piernik-Szablinska J."/>
            <person name="Szczecinska M."/>
            <person name="Mazdziarz M."/>
        </authorList>
    </citation>
    <scope>NUCLEOTIDE SEQUENCE [LARGE SCALE GENOMIC DNA]</scope>
    <source>
        <strain evidence="2">Rf_01</strain>
        <tissue evidence="2">Aerial parts of the thallus</tissue>
    </source>
</reference>
<dbReference type="EMBL" id="JBHFFA010000006">
    <property type="protein sequence ID" value="KAL2621779.1"/>
    <property type="molecule type" value="Genomic_DNA"/>
</dbReference>
<evidence type="ECO:0000313" key="2">
    <source>
        <dbReference type="EMBL" id="KAL2621779.1"/>
    </source>
</evidence>
<evidence type="ECO:0000256" key="1">
    <source>
        <dbReference type="SAM" id="MobiDB-lite"/>
    </source>
</evidence>
<evidence type="ECO:0000313" key="3">
    <source>
        <dbReference type="Proteomes" id="UP001605036"/>
    </source>
</evidence>
<sequence length="377" mass="43530">MDTERPRRKRKAEVTSPAGNISNSPRRFEAVDVGNSEAYQPRNEQVHRSHEDSWARNFREGLNKMIADSPIGSQPRAVYLREVKSKGRRDLQKLYPLTYTNEFFPLSISDFPKIPSEVEIEKTFHEVWYQVKAAVEGLCQFMVRSRNNIFDKNIFVKRVRPEIFFFESHHKDYAIIAGLFELFLESFEAESFRSTRKFKPLQPAGWQQSFDFGPAPEVRAVRSYQYFKSGRILTDVDYIEWFRAKVTKFCKKFKINMARVASFASKSDGAMILRVLGGPYLLSYFTDVAKACWDLQTLAFAFKDPVVRLKVADGERFEERRMVPVVDFEKEELELAVGEDGELTVSFLVSPGFRFPAGSVIRAEVYLVTLTKTILPA</sequence>
<feature type="region of interest" description="Disordered" evidence="1">
    <location>
        <begin position="1"/>
        <end position="28"/>
    </location>
</feature>
<comment type="caution">
    <text evidence="2">The sequence shown here is derived from an EMBL/GenBank/DDBJ whole genome shotgun (WGS) entry which is preliminary data.</text>
</comment>
<dbReference type="Proteomes" id="UP001605036">
    <property type="component" value="Unassembled WGS sequence"/>
</dbReference>
<dbReference type="AlphaFoldDB" id="A0ABD1Y4T6"/>
<name>A0ABD1Y4T6_9MARC</name>